<comment type="cofactor">
    <cofactor evidence="7">
        <name>Mg(2+)</name>
        <dbReference type="ChEBI" id="CHEBI:18420"/>
    </cofactor>
    <cofactor evidence="7">
        <name>Mn(2+)</name>
        <dbReference type="ChEBI" id="CHEBI:29035"/>
    </cofactor>
    <text evidence="7">Probably binds two magnesium or manganese ions per subunit.</text>
</comment>
<keyword evidence="3 7" id="KW-0479">Metal-binding</keyword>
<dbReference type="GO" id="GO:0046872">
    <property type="term" value="F:metal ion binding"/>
    <property type="evidence" value="ECO:0007669"/>
    <property type="project" value="UniProtKB-KW"/>
</dbReference>
<dbReference type="PROSITE" id="PS00726">
    <property type="entry name" value="AP_NUCLEASE_F1_1"/>
    <property type="match status" value="1"/>
</dbReference>
<dbReference type="InterPro" id="IPR020848">
    <property type="entry name" value="AP_endonuclease_F1_CS"/>
</dbReference>
<feature type="site" description="Interaction with DNA substrate" evidence="8">
    <location>
        <position position="255"/>
    </location>
</feature>
<feature type="active site" description="Proton donor/acceptor" evidence="6">
    <location>
        <position position="154"/>
    </location>
</feature>
<evidence type="ECO:0000256" key="1">
    <source>
        <dbReference type="ARBA" id="ARBA00001936"/>
    </source>
</evidence>
<feature type="active site" evidence="6">
    <location>
        <position position="107"/>
    </location>
</feature>
<dbReference type="EMBL" id="FLUO01000001">
    <property type="protein sequence ID" value="SBV93574.1"/>
    <property type="molecule type" value="Genomic_DNA"/>
</dbReference>
<dbReference type="CDD" id="cd09086">
    <property type="entry name" value="ExoIII-like_AP-endo"/>
    <property type="match status" value="1"/>
</dbReference>
<name>A0A212J2I9_9PROT</name>
<reference evidence="10" key="1">
    <citation type="submission" date="2016-04" db="EMBL/GenBank/DDBJ databases">
        <authorList>
            <person name="Evans L.H."/>
            <person name="Alamgir A."/>
            <person name="Owens N."/>
            <person name="Weber N.D."/>
            <person name="Virtaneva K."/>
            <person name="Barbian K."/>
            <person name="Babar A."/>
            <person name="Rosenke K."/>
        </authorList>
    </citation>
    <scope>NUCLEOTIDE SEQUENCE</scope>
    <source>
        <strain evidence="10">86</strain>
    </source>
</reference>
<dbReference type="PROSITE" id="PS51435">
    <property type="entry name" value="AP_NUCLEASE_F1_4"/>
    <property type="match status" value="1"/>
</dbReference>
<accession>A0A212J2I9</accession>
<keyword evidence="4" id="KW-0378">Hydrolase</keyword>
<dbReference type="PANTHER" id="PTHR43250">
    <property type="entry name" value="EXODEOXYRIBONUCLEASE III"/>
    <property type="match status" value="1"/>
</dbReference>
<feature type="site" description="Transition state stabilizer" evidence="8">
    <location>
        <position position="156"/>
    </location>
</feature>
<dbReference type="GO" id="GO:0004519">
    <property type="term" value="F:endonuclease activity"/>
    <property type="evidence" value="ECO:0007669"/>
    <property type="project" value="InterPro"/>
</dbReference>
<feature type="binding site" evidence="7">
    <location>
        <position position="35"/>
    </location>
    <ligand>
        <name>Mg(2+)</name>
        <dbReference type="ChEBI" id="CHEBI:18420"/>
        <label>1</label>
    </ligand>
</feature>
<evidence type="ECO:0000256" key="7">
    <source>
        <dbReference type="PIRSR" id="PIRSR604808-2"/>
    </source>
</evidence>
<keyword evidence="5 7" id="KW-0460">Magnesium</keyword>
<dbReference type="Gene3D" id="3.60.10.10">
    <property type="entry name" value="Endonuclease/exonuclease/phosphatase"/>
    <property type="match status" value="1"/>
</dbReference>
<evidence type="ECO:0000256" key="5">
    <source>
        <dbReference type="ARBA" id="ARBA00022842"/>
    </source>
</evidence>
<dbReference type="PROSITE" id="PS00728">
    <property type="entry name" value="AP_NUCLEASE_F1_3"/>
    <property type="match status" value="1"/>
</dbReference>
<dbReference type="InterPro" id="IPR036691">
    <property type="entry name" value="Endo/exonu/phosph_ase_sf"/>
</dbReference>
<dbReference type="InterPro" id="IPR037493">
    <property type="entry name" value="ExoIII-like"/>
</dbReference>
<evidence type="ECO:0000256" key="6">
    <source>
        <dbReference type="PIRSR" id="PIRSR604808-1"/>
    </source>
</evidence>
<evidence type="ECO:0000259" key="9">
    <source>
        <dbReference type="Pfam" id="PF03372"/>
    </source>
</evidence>
<dbReference type="PANTHER" id="PTHR43250:SF2">
    <property type="entry name" value="EXODEOXYRIBONUCLEASE III"/>
    <property type="match status" value="1"/>
</dbReference>
<organism evidence="10">
    <name type="scientific">uncultured Alphaproteobacteria bacterium</name>
    <dbReference type="NCBI Taxonomy" id="91750"/>
    <lineage>
        <taxon>Bacteria</taxon>
        <taxon>Pseudomonadati</taxon>
        <taxon>Pseudomonadota</taxon>
        <taxon>Alphaproteobacteria</taxon>
        <taxon>environmental samples</taxon>
    </lineage>
</organism>
<dbReference type="GO" id="GO:0006281">
    <property type="term" value="P:DNA repair"/>
    <property type="evidence" value="ECO:0007669"/>
    <property type="project" value="InterPro"/>
</dbReference>
<feature type="binding site" evidence="7">
    <location>
        <position position="254"/>
    </location>
    <ligand>
        <name>Mg(2+)</name>
        <dbReference type="ChEBI" id="CHEBI:18420"/>
        <label>1</label>
    </ligand>
</feature>
<feature type="site" description="Important for catalytic activity" evidence="8">
    <location>
        <position position="225"/>
    </location>
</feature>
<sequence>MPTIATWNVNSIKARLPIVADWIKSFSPDVVMLQEIKCQDGDFPEFEFKALGYEVLVHGQKSYNGVAILSRIGIADPVVGLPGHDGPPQSRYVEATVGGRWRVASIYLPNGNPVADAGGDPSEKFSYKLAWMECLAAHAQRLLAADRPTLLGGDFNVIPHPADCWDPKVWEGDALMRPETRRRFHALLNQGWTDTTRALNPHPGLYSFWDYQAGAWQKNHGIRIDFLLASAEAADALLAAGVDSAPRGKEKASDHAPVWCRLAG</sequence>
<dbReference type="InterPro" id="IPR004808">
    <property type="entry name" value="AP_endonuc_1"/>
</dbReference>
<evidence type="ECO:0000256" key="2">
    <source>
        <dbReference type="ARBA" id="ARBA00007092"/>
    </source>
</evidence>
<feature type="binding site" evidence="7">
    <location>
        <position position="255"/>
    </location>
    <ligand>
        <name>Mg(2+)</name>
        <dbReference type="ChEBI" id="CHEBI:18420"/>
        <label>1</label>
    </ligand>
</feature>
<dbReference type="GO" id="GO:0008311">
    <property type="term" value="F:double-stranded DNA 3'-5' DNA exonuclease activity"/>
    <property type="evidence" value="ECO:0007669"/>
    <property type="project" value="InterPro"/>
</dbReference>
<feature type="active site" description="Proton acceptor" evidence="6">
    <location>
        <position position="255"/>
    </location>
</feature>
<dbReference type="NCBIfam" id="TIGR00195">
    <property type="entry name" value="exoDNase_III"/>
    <property type="match status" value="1"/>
</dbReference>
<comment type="cofactor">
    <cofactor evidence="1">
        <name>Mn(2+)</name>
        <dbReference type="ChEBI" id="CHEBI:29035"/>
    </cofactor>
</comment>
<comment type="similarity">
    <text evidence="2">Belongs to the DNA repair enzymes AP/ExoA family.</text>
</comment>
<evidence type="ECO:0000313" key="10">
    <source>
        <dbReference type="EMBL" id="SBV93574.1"/>
    </source>
</evidence>
<proteinExistence type="inferred from homology"/>
<dbReference type="Pfam" id="PF03372">
    <property type="entry name" value="Exo_endo_phos"/>
    <property type="match status" value="1"/>
</dbReference>
<dbReference type="AlphaFoldDB" id="A0A212J2I9"/>
<feature type="binding site" evidence="7">
    <location>
        <position position="154"/>
    </location>
    <ligand>
        <name>Mg(2+)</name>
        <dbReference type="ChEBI" id="CHEBI:18420"/>
        <label>1</label>
    </ligand>
</feature>
<feature type="binding site" evidence="7">
    <location>
        <position position="156"/>
    </location>
    <ligand>
        <name>Mg(2+)</name>
        <dbReference type="ChEBI" id="CHEBI:18420"/>
        <label>1</label>
    </ligand>
</feature>
<feature type="binding site" evidence="7">
    <location>
        <position position="8"/>
    </location>
    <ligand>
        <name>Mg(2+)</name>
        <dbReference type="ChEBI" id="CHEBI:18420"/>
        <label>1</label>
    </ligand>
</feature>
<dbReference type="NCBIfam" id="TIGR00633">
    <property type="entry name" value="xth"/>
    <property type="match status" value="1"/>
</dbReference>
<dbReference type="InterPro" id="IPR005135">
    <property type="entry name" value="Endo/exonuclease/phosphatase"/>
</dbReference>
<dbReference type="InterPro" id="IPR020847">
    <property type="entry name" value="AP_endonuclease_F1_BS"/>
</dbReference>
<keyword evidence="7" id="KW-0464">Manganese</keyword>
<gene>
    <name evidence="10" type="ORF">KL86APRO_10401</name>
</gene>
<evidence type="ECO:0000256" key="8">
    <source>
        <dbReference type="PIRSR" id="PIRSR604808-3"/>
    </source>
</evidence>
<evidence type="ECO:0000256" key="4">
    <source>
        <dbReference type="ARBA" id="ARBA00022801"/>
    </source>
</evidence>
<evidence type="ECO:0000256" key="3">
    <source>
        <dbReference type="ARBA" id="ARBA00022723"/>
    </source>
</evidence>
<feature type="domain" description="Endonuclease/exonuclease/phosphatase" evidence="9">
    <location>
        <begin position="5"/>
        <end position="255"/>
    </location>
</feature>
<dbReference type="GO" id="GO:0003677">
    <property type="term" value="F:DNA binding"/>
    <property type="evidence" value="ECO:0007669"/>
    <property type="project" value="InterPro"/>
</dbReference>
<dbReference type="SUPFAM" id="SSF56219">
    <property type="entry name" value="DNase I-like"/>
    <property type="match status" value="1"/>
</dbReference>
<protein>
    <submittedName>
        <fullName evidence="10">Exodeoxyribonuclease III</fullName>
    </submittedName>
</protein>